<gene>
    <name evidence="1" type="ORF">OA50_02755</name>
</gene>
<protein>
    <submittedName>
        <fullName evidence="1">Phosphoglycerate mutase</fullName>
    </submittedName>
</protein>
<dbReference type="Gene3D" id="3.40.50.1240">
    <property type="entry name" value="Phosphoglycerate mutase-like"/>
    <property type="match status" value="1"/>
</dbReference>
<dbReference type="SUPFAM" id="SSF53254">
    <property type="entry name" value="Phosphoglycerate mutase-like"/>
    <property type="match status" value="1"/>
</dbReference>
<name>A0A0B3SQL6_9RHOB</name>
<organism evidence="1 2">
    <name type="scientific">Mameliella alba</name>
    <dbReference type="NCBI Taxonomy" id="561184"/>
    <lineage>
        <taxon>Bacteria</taxon>
        <taxon>Pseudomonadati</taxon>
        <taxon>Pseudomonadota</taxon>
        <taxon>Alphaproteobacteria</taxon>
        <taxon>Rhodobacterales</taxon>
        <taxon>Roseobacteraceae</taxon>
        <taxon>Mameliella</taxon>
    </lineage>
</organism>
<dbReference type="GO" id="GO:0016791">
    <property type="term" value="F:phosphatase activity"/>
    <property type="evidence" value="ECO:0007669"/>
    <property type="project" value="TreeGrafter"/>
</dbReference>
<dbReference type="OrthoDB" id="280692at2"/>
<dbReference type="InterPro" id="IPR029033">
    <property type="entry name" value="His_PPase_superfam"/>
</dbReference>
<dbReference type="InterPro" id="IPR013078">
    <property type="entry name" value="His_Pase_superF_clade-1"/>
</dbReference>
<dbReference type="STRING" id="561184.SAMN05216376_10895"/>
<proteinExistence type="predicted"/>
<keyword evidence="2" id="KW-1185">Reference proteome</keyword>
<comment type="caution">
    <text evidence="1">The sequence shown here is derived from an EMBL/GenBank/DDBJ whole genome shotgun (WGS) entry which is preliminary data.</text>
</comment>
<dbReference type="GeneID" id="66501841"/>
<dbReference type="Pfam" id="PF00300">
    <property type="entry name" value="His_Phos_1"/>
    <property type="match status" value="1"/>
</dbReference>
<dbReference type="PATRIC" id="fig|1515334.3.peg.2773"/>
<accession>A0A0B3SQL6</accession>
<dbReference type="EMBL" id="JSUQ01000010">
    <property type="protein sequence ID" value="KHQ52719.1"/>
    <property type="molecule type" value="Genomic_DNA"/>
</dbReference>
<dbReference type="PANTHER" id="PTHR48100">
    <property type="entry name" value="BROAD-SPECIFICITY PHOSPHATASE YOR283W-RELATED"/>
    <property type="match status" value="1"/>
</dbReference>
<dbReference type="SMART" id="SM00855">
    <property type="entry name" value="PGAM"/>
    <property type="match status" value="1"/>
</dbReference>
<dbReference type="Proteomes" id="UP000030960">
    <property type="component" value="Unassembled WGS sequence"/>
</dbReference>
<dbReference type="PANTHER" id="PTHR48100:SF1">
    <property type="entry name" value="HISTIDINE PHOSPHATASE FAMILY PROTEIN-RELATED"/>
    <property type="match status" value="1"/>
</dbReference>
<accession>A0A225QWX3</accession>
<evidence type="ECO:0000313" key="1">
    <source>
        <dbReference type="EMBL" id="KHQ52719.1"/>
    </source>
</evidence>
<accession>A0A225PTH2</accession>
<reference evidence="1 2" key="1">
    <citation type="submission" date="2014-10" db="EMBL/GenBank/DDBJ databases">
        <title>Genome sequence of Ponticoccus sp. strain UMTAT08 isolated from clonal culture of toxic dinoflagellate Alexandrium tamiyavanichii.</title>
        <authorList>
            <person name="Gan H.Y."/>
            <person name="Muhd D.-D."/>
            <person name="Mohd Noor M.E."/>
            <person name="Yeong Y.S."/>
            <person name="Usup G."/>
        </authorList>
    </citation>
    <scope>NUCLEOTIDE SEQUENCE [LARGE SCALE GENOMIC DNA]</scope>
    <source>
        <strain evidence="1 2">UMTAT08</strain>
    </source>
</reference>
<sequence length="219" mass="24391">MSFITLVRHGQANSSARDEGSYDRLSELGWQQARWLGGYFEQTGEKFARVYSGTLRRHRETVEGISPESLAAPVQDARLNELAYFDMAQLIEAQHGIAIPGDREEFIRHMPRLLALWRDGAIEGAPESWEAFETRVTEALTEIADGEGRALVVTSGGLIGMAMRVIMQLELKAMAHLCLAIENSSLHRIQPLATGLAMTQFNALPHLDSAERQHARSHL</sequence>
<dbReference type="AlphaFoldDB" id="A0A0B3SQL6"/>
<dbReference type="InterPro" id="IPR050275">
    <property type="entry name" value="PGM_Phosphatase"/>
</dbReference>
<dbReference type="CDD" id="cd07067">
    <property type="entry name" value="HP_PGM_like"/>
    <property type="match status" value="1"/>
</dbReference>
<dbReference type="RefSeq" id="WP_043142372.1">
    <property type="nucleotide sequence ID" value="NZ_AP022337.1"/>
</dbReference>
<evidence type="ECO:0000313" key="2">
    <source>
        <dbReference type="Proteomes" id="UP000030960"/>
    </source>
</evidence>
<dbReference type="GO" id="GO:0005737">
    <property type="term" value="C:cytoplasm"/>
    <property type="evidence" value="ECO:0007669"/>
    <property type="project" value="TreeGrafter"/>
</dbReference>